<protein>
    <submittedName>
        <fullName evidence="1">Uncharacterized protein</fullName>
    </submittedName>
</protein>
<evidence type="ECO:0000313" key="1">
    <source>
        <dbReference type="EMBL" id="KAK3711572.1"/>
    </source>
</evidence>
<organism evidence="1 2">
    <name type="scientific">Vermiconidia calcicola</name>
    <dbReference type="NCBI Taxonomy" id="1690605"/>
    <lineage>
        <taxon>Eukaryota</taxon>
        <taxon>Fungi</taxon>
        <taxon>Dikarya</taxon>
        <taxon>Ascomycota</taxon>
        <taxon>Pezizomycotina</taxon>
        <taxon>Dothideomycetes</taxon>
        <taxon>Dothideomycetidae</taxon>
        <taxon>Mycosphaerellales</taxon>
        <taxon>Extremaceae</taxon>
        <taxon>Vermiconidia</taxon>
    </lineage>
</organism>
<dbReference type="Proteomes" id="UP001281147">
    <property type="component" value="Unassembled WGS sequence"/>
</dbReference>
<name>A0ACC3N7P0_9PEZI</name>
<gene>
    <name evidence="1" type="ORF">LTR37_009563</name>
</gene>
<proteinExistence type="predicted"/>
<accession>A0ACC3N7P0</accession>
<reference evidence="1" key="1">
    <citation type="submission" date="2023-07" db="EMBL/GenBank/DDBJ databases">
        <title>Black Yeasts Isolated from many extreme environments.</title>
        <authorList>
            <person name="Coleine C."/>
            <person name="Stajich J.E."/>
            <person name="Selbmann L."/>
        </authorList>
    </citation>
    <scope>NUCLEOTIDE SEQUENCE</scope>
    <source>
        <strain evidence="1">CCFEE 5714</strain>
    </source>
</reference>
<dbReference type="EMBL" id="JAUTXU010000075">
    <property type="protein sequence ID" value="KAK3711572.1"/>
    <property type="molecule type" value="Genomic_DNA"/>
</dbReference>
<evidence type="ECO:0000313" key="2">
    <source>
        <dbReference type="Proteomes" id="UP001281147"/>
    </source>
</evidence>
<sequence>MIEYFSEKGIASEHAFVPSRPPPARRSSQHSDLPSYYGEQQHDSEATLQPAGSSPTNPFDSVGDDLPPRPRKRNWTAIIMTLIIIGCSAVIIGLAVARSQEQDSHAAPAADTPTASPQSVPASILTEIAEGPEIVTKYTSLASFPEATSMKVFQTTTPDVSQPTSTSVFGESATSVVIATSTLMQTLLTTAGTTTTRDMGA</sequence>
<keyword evidence="2" id="KW-1185">Reference proteome</keyword>
<comment type="caution">
    <text evidence="1">The sequence shown here is derived from an EMBL/GenBank/DDBJ whole genome shotgun (WGS) entry which is preliminary data.</text>
</comment>